<protein>
    <submittedName>
        <fullName evidence="3">Uncharacterized protein</fullName>
    </submittedName>
</protein>
<evidence type="ECO:0000313" key="3">
    <source>
        <dbReference type="WBParaSite" id="PSAMB.scaffold17671size1076.g37367.t1"/>
    </source>
</evidence>
<proteinExistence type="predicted"/>
<organism evidence="2 3">
    <name type="scientific">Plectus sambesii</name>
    <dbReference type="NCBI Taxonomy" id="2011161"/>
    <lineage>
        <taxon>Eukaryota</taxon>
        <taxon>Metazoa</taxon>
        <taxon>Ecdysozoa</taxon>
        <taxon>Nematoda</taxon>
        <taxon>Chromadorea</taxon>
        <taxon>Plectida</taxon>
        <taxon>Plectina</taxon>
        <taxon>Plectoidea</taxon>
        <taxon>Plectidae</taxon>
        <taxon>Plectus</taxon>
    </lineage>
</organism>
<name>A0A914VBY6_9BILA</name>
<accession>A0A914VBY6</accession>
<reference evidence="3" key="1">
    <citation type="submission" date="2022-11" db="UniProtKB">
        <authorList>
            <consortium name="WormBaseParasite"/>
        </authorList>
    </citation>
    <scope>IDENTIFICATION</scope>
</reference>
<evidence type="ECO:0000256" key="1">
    <source>
        <dbReference type="SAM" id="MobiDB-lite"/>
    </source>
</evidence>
<evidence type="ECO:0000313" key="2">
    <source>
        <dbReference type="Proteomes" id="UP000887566"/>
    </source>
</evidence>
<feature type="compositionally biased region" description="Polar residues" evidence="1">
    <location>
        <begin position="43"/>
        <end position="53"/>
    </location>
</feature>
<sequence>MSVSPMNLQLSPVVPPADQGQDDMDKAYDHPNQPQQPPPPPYSVNQQMATPLQQGPMLLNQPATIFVQTGNCPRCR</sequence>
<feature type="compositionally biased region" description="Polar residues" evidence="1">
    <location>
        <begin position="1"/>
        <end position="10"/>
    </location>
</feature>
<dbReference type="AlphaFoldDB" id="A0A914VBY6"/>
<feature type="region of interest" description="Disordered" evidence="1">
    <location>
        <begin position="1"/>
        <end position="55"/>
    </location>
</feature>
<dbReference type="WBParaSite" id="PSAMB.scaffold17671size1076.g37367.t1">
    <property type="protein sequence ID" value="PSAMB.scaffold17671size1076.g37367.t1"/>
    <property type="gene ID" value="PSAMB.scaffold17671size1076.g37367"/>
</dbReference>
<keyword evidence="2" id="KW-1185">Reference proteome</keyword>
<dbReference type="Proteomes" id="UP000887566">
    <property type="component" value="Unplaced"/>
</dbReference>